<evidence type="ECO:0000256" key="4">
    <source>
        <dbReference type="SAM" id="MobiDB-lite"/>
    </source>
</evidence>
<dbReference type="EC" id="3.5.2.6" evidence="3"/>
<reference evidence="7 8" key="1">
    <citation type="submission" date="2016-08" db="EMBL/GenBank/DDBJ databases">
        <authorList>
            <person name="Seilhamer J.J."/>
        </authorList>
    </citation>
    <scope>NUCLEOTIDE SEQUENCE [LARGE SCALE GENOMIC DNA]</scope>
    <source>
        <strain evidence="7 8">KH-21-114</strain>
    </source>
</reference>
<dbReference type="InterPro" id="IPR000871">
    <property type="entry name" value="Beta-lactam_class-A"/>
</dbReference>
<keyword evidence="5" id="KW-0732">Signal</keyword>
<evidence type="ECO:0000259" key="6">
    <source>
        <dbReference type="Pfam" id="PF13354"/>
    </source>
</evidence>
<feature type="signal peptide" evidence="5">
    <location>
        <begin position="1"/>
        <end position="27"/>
    </location>
</feature>
<evidence type="ECO:0000256" key="3">
    <source>
        <dbReference type="ARBA" id="ARBA00012865"/>
    </source>
</evidence>
<feature type="chain" id="PRO_5015782503" description="beta-lactamase" evidence="5">
    <location>
        <begin position="28"/>
        <end position="289"/>
    </location>
</feature>
<evidence type="ECO:0000256" key="5">
    <source>
        <dbReference type="SAM" id="SignalP"/>
    </source>
</evidence>
<dbReference type="GO" id="GO:0046677">
    <property type="term" value="P:response to antibiotic"/>
    <property type="evidence" value="ECO:0007669"/>
    <property type="project" value="InterPro"/>
</dbReference>
<dbReference type="EMBL" id="MINH01000016">
    <property type="protein sequence ID" value="POG12417.1"/>
    <property type="molecule type" value="Genomic_DNA"/>
</dbReference>
<evidence type="ECO:0000313" key="8">
    <source>
        <dbReference type="Proteomes" id="UP000237230"/>
    </source>
</evidence>
<evidence type="ECO:0000256" key="1">
    <source>
        <dbReference type="ARBA" id="ARBA00001526"/>
    </source>
</evidence>
<evidence type="ECO:0000256" key="2">
    <source>
        <dbReference type="ARBA" id="ARBA00009009"/>
    </source>
</evidence>
<dbReference type="PANTHER" id="PTHR35333:SF3">
    <property type="entry name" value="BETA-LACTAMASE-TYPE TRANSPEPTIDASE FOLD CONTAINING PROTEIN"/>
    <property type="match status" value="1"/>
</dbReference>
<dbReference type="PRINTS" id="PR00118">
    <property type="entry name" value="BLACTAMASEA"/>
</dbReference>
<comment type="caution">
    <text evidence="7">The sequence shown here is derived from an EMBL/GenBank/DDBJ whole genome shotgun (WGS) entry which is preliminary data.</text>
</comment>
<dbReference type="InterPro" id="IPR012338">
    <property type="entry name" value="Beta-lactam/transpept-like"/>
</dbReference>
<dbReference type="OrthoDB" id="9784149at2"/>
<comment type="catalytic activity">
    <reaction evidence="1">
        <text>a beta-lactam + H2O = a substituted beta-amino acid</text>
        <dbReference type="Rhea" id="RHEA:20401"/>
        <dbReference type="ChEBI" id="CHEBI:15377"/>
        <dbReference type="ChEBI" id="CHEBI:35627"/>
        <dbReference type="ChEBI" id="CHEBI:140347"/>
        <dbReference type="EC" id="3.5.2.6"/>
    </reaction>
</comment>
<dbReference type="AlphaFoldDB" id="A0A2S3XAD2"/>
<feature type="domain" description="Beta-lactamase class A catalytic" evidence="6">
    <location>
        <begin position="50"/>
        <end position="261"/>
    </location>
</feature>
<dbReference type="GO" id="GO:0030655">
    <property type="term" value="P:beta-lactam antibiotic catabolic process"/>
    <property type="evidence" value="ECO:0007669"/>
    <property type="project" value="InterPro"/>
</dbReference>
<evidence type="ECO:0000313" key="7">
    <source>
        <dbReference type="EMBL" id="POG12417.1"/>
    </source>
</evidence>
<reference evidence="7 8" key="2">
    <citation type="submission" date="2018-03" db="EMBL/GenBank/DDBJ databases">
        <title>Draft genome of Pseudomonas putida strain KH-21-114.</title>
        <authorList>
            <person name="Yoshizawa S."/>
            <person name="Khan N.H."/>
            <person name="Nishimura M."/>
            <person name="Chiura H.X."/>
            <person name="Ogura Y."/>
            <person name="Hayashi T."/>
            <person name="Kogure K."/>
        </authorList>
    </citation>
    <scope>NUCLEOTIDE SEQUENCE [LARGE SCALE GENOMIC DNA]</scope>
    <source>
        <strain evidence="7 8">KH-21-114</strain>
    </source>
</reference>
<sequence length="289" mass="30692">MQLSGIRQWISGAAAVAIVAMSSNASAADDPIRETALRLENALDARIGYAIHDTGTGLGWEHRADERFPMASTVKLLVCSALLRQGQVRMKKAWQIQQESILPHSPVTQNLVGKQVAASDLCAFTLKTSDNAAANGVLEVLGGPAAVNAFLQEIGDQTTRSDRNEPSLNEGQPGDLRDTTTPKAMAGTMKSLVLGSALKDEPRRQLTEWLMSNQVGGPLLRAGIPGDWRIADKTGSGGFGTRGVVAVMWPPQRAPIVAAIYLTETTASMDERNAAIAEIGRAMVKAVAP</sequence>
<protein>
    <recommendedName>
        <fullName evidence="3">beta-lactamase</fullName>
        <ecNumber evidence="3">3.5.2.6</ecNumber>
    </recommendedName>
</protein>
<feature type="region of interest" description="Disordered" evidence="4">
    <location>
        <begin position="157"/>
        <end position="181"/>
    </location>
</feature>
<dbReference type="GO" id="GO:0008800">
    <property type="term" value="F:beta-lactamase activity"/>
    <property type="evidence" value="ECO:0007669"/>
    <property type="project" value="UniProtKB-EC"/>
</dbReference>
<dbReference type="Gene3D" id="3.40.710.10">
    <property type="entry name" value="DD-peptidase/beta-lactamase superfamily"/>
    <property type="match status" value="1"/>
</dbReference>
<comment type="similarity">
    <text evidence="2">Belongs to the class-A beta-lactamase family.</text>
</comment>
<dbReference type="RefSeq" id="WP_103445818.1">
    <property type="nucleotide sequence ID" value="NZ_MINH01000016.1"/>
</dbReference>
<gene>
    <name evidence="7" type="ORF">BGP84_03795</name>
</gene>
<dbReference type="Proteomes" id="UP000237230">
    <property type="component" value="Unassembled WGS sequence"/>
</dbReference>
<dbReference type="Pfam" id="PF13354">
    <property type="entry name" value="Beta-lactamase2"/>
    <property type="match status" value="1"/>
</dbReference>
<organism evidence="7 8">
    <name type="scientific">Pseudomonas putida</name>
    <name type="common">Arthrobacter siderocapsulatus</name>
    <dbReference type="NCBI Taxonomy" id="303"/>
    <lineage>
        <taxon>Bacteria</taxon>
        <taxon>Pseudomonadati</taxon>
        <taxon>Pseudomonadota</taxon>
        <taxon>Gammaproteobacteria</taxon>
        <taxon>Pseudomonadales</taxon>
        <taxon>Pseudomonadaceae</taxon>
        <taxon>Pseudomonas</taxon>
    </lineage>
</organism>
<name>A0A2S3XAD2_PSEPU</name>
<accession>A0A2S3XAD2</accession>
<proteinExistence type="inferred from homology"/>
<dbReference type="InterPro" id="IPR045155">
    <property type="entry name" value="Beta-lactam_cat"/>
</dbReference>
<dbReference type="SUPFAM" id="SSF56601">
    <property type="entry name" value="beta-lactamase/transpeptidase-like"/>
    <property type="match status" value="1"/>
</dbReference>
<dbReference type="NCBIfam" id="NF033103">
    <property type="entry name" value="bla_class_A"/>
    <property type="match status" value="1"/>
</dbReference>
<dbReference type="PANTHER" id="PTHR35333">
    <property type="entry name" value="BETA-LACTAMASE"/>
    <property type="match status" value="1"/>
</dbReference>